<dbReference type="Proteomes" id="UP000042997">
    <property type="component" value="Unassembled WGS sequence"/>
</dbReference>
<feature type="domain" description="Transposase IS701-like DDE" evidence="1">
    <location>
        <begin position="34"/>
        <end position="145"/>
    </location>
</feature>
<dbReference type="EMBL" id="CCSD01000030">
    <property type="protein sequence ID" value="CDZ87163.1"/>
    <property type="molecule type" value="Genomic_DNA"/>
</dbReference>
<reference evidence="2 3" key="1">
    <citation type="journal article" date="2014" name="Genome Announc.">
        <title>Draft Genome Sequence of Propane- and Butane-Oxidizing Actinobacterium Rhodococcus ruber IEGM 231.</title>
        <authorList>
            <person name="Ivshina I.B."/>
            <person name="Kuyukina M.S."/>
            <person name="Krivoruchko A.V."/>
            <person name="Barbe V."/>
            <person name="Fischer C."/>
        </authorList>
    </citation>
    <scope>NUCLEOTIDE SEQUENCE [LARGE SCALE GENOMIC DNA]</scope>
</reference>
<protein>
    <submittedName>
        <fullName evidence="2">Transposase</fullName>
    </submittedName>
</protein>
<evidence type="ECO:0000313" key="2">
    <source>
        <dbReference type="EMBL" id="CDZ87163.1"/>
    </source>
</evidence>
<gene>
    <name evidence="2" type="ORF">RHRU231_210089</name>
</gene>
<dbReference type="PANTHER" id="PTHR33627">
    <property type="entry name" value="TRANSPOSASE"/>
    <property type="match status" value="1"/>
</dbReference>
<dbReference type="AlphaFoldDB" id="A0A098BEM1"/>
<name>A0A098BEM1_9NOCA</name>
<sequence length="148" mass="15863">MILDGGAIGGTGVGGGLPGILRTVRTPFFAVEVRRRIGTYLRGLLGELERLNGWTLAEAARDTGPEGLQRLLNFHSWDCNGVRDDVREIVIESIGDADSGMLIVDETGLVKKGARSVGVARRYFGTAGRIENSQIGVFLAYACDRGGR</sequence>
<proteinExistence type="predicted"/>
<dbReference type="Pfam" id="PF13546">
    <property type="entry name" value="DDE_5"/>
    <property type="match status" value="1"/>
</dbReference>
<evidence type="ECO:0000259" key="1">
    <source>
        <dbReference type="Pfam" id="PF13546"/>
    </source>
</evidence>
<accession>A0A098BEM1</accession>
<dbReference type="InterPro" id="IPR038721">
    <property type="entry name" value="IS701-like_DDE_dom"/>
</dbReference>
<organism evidence="2 3">
    <name type="scientific">Rhodococcus ruber</name>
    <dbReference type="NCBI Taxonomy" id="1830"/>
    <lineage>
        <taxon>Bacteria</taxon>
        <taxon>Bacillati</taxon>
        <taxon>Actinomycetota</taxon>
        <taxon>Actinomycetes</taxon>
        <taxon>Mycobacteriales</taxon>
        <taxon>Nocardiaceae</taxon>
        <taxon>Rhodococcus</taxon>
    </lineage>
</organism>
<dbReference type="InterPro" id="IPR039365">
    <property type="entry name" value="IS701-like"/>
</dbReference>
<evidence type="ECO:0000313" key="3">
    <source>
        <dbReference type="Proteomes" id="UP000042997"/>
    </source>
</evidence>
<dbReference type="PANTHER" id="PTHR33627:SF1">
    <property type="entry name" value="TRANSPOSASE"/>
    <property type="match status" value="1"/>
</dbReference>